<reference evidence="2" key="1">
    <citation type="journal article" date="2023" name="Plant Biotechnol. J.">
        <title>Chromosome-level wild Hevea brasiliensis genome provides new tools for genomic-assisted breeding and valuable loci to elevate rubber yield.</title>
        <authorList>
            <person name="Cheng H."/>
            <person name="Song X."/>
            <person name="Hu Y."/>
            <person name="Wu T."/>
            <person name="Yang Q."/>
            <person name="An Z."/>
            <person name="Feng S."/>
            <person name="Deng Z."/>
            <person name="Wu W."/>
            <person name="Zeng X."/>
            <person name="Tu M."/>
            <person name="Wang X."/>
            <person name="Huang H."/>
        </authorList>
    </citation>
    <scope>NUCLEOTIDE SEQUENCE</scope>
    <source>
        <strain evidence="2">MT/VB/25A 57/8</strain>
    </source>
</reference>
<comment type="caution">
    <text evidence="2">The sequence shown here is derived from an EMBL/GenBank/DDBJ whole genome shotgun (WGS) entry which is preliminary data.</text>
</comment>
<dbReference type="EMBL" id="JARPOI010000002">
    <property type="protein sequence ID" value="KAJ9187644.1"/>
    <property type="molecule type" value="Genomic_DNA"/>
</dbReference>
<accession>A0ABQ9N9Y7</accession>
<keyword evidence="1" id="KW-0175">Coiled coil</keyword>
<dbReference type="PANTHER" id="PTHR15681">
    <property type="entry name" value="MAD2L1-BINDING PROTEIN"/>
    <property type="match status" value="1"/>
</dbReference>
<sequence>MEYTEIQTNADSLDNSVIFHVIKDVIGFVLFMHQQIPSVLQDIGLEFDTLKEEYHELGMALAQAEANAYVRRKHMGRMREVKGGIRRLEKLMNSVSALESALQLMISEIPRLESFILVLGASPIRPQHVYELCFSRGKTVLRDASDFTKSRAAEGLSRKAIRALIAKGAGSDSHPGPTKLFLLVKAPSSFNLPLHFLPKRNFRYSKKIMPVILQVKCKSQNLEMDVPDCACQSISSVNSRDSTSNEFMWFQCRHVVKGLAFAAPTEE</sequence>
<keyword evidence="3" id="KW-1185">Reference proteome</keyword>
<dbReference type="Proteomes" id="UP001174677">
    <property type="component" value="Chromosome 2"/>
</dbReference>
<organism evidence="2 3">
    <name type="scientific">Hevea brasiliensis</name>
    <name type="common">Para rubber tree</name>
    <name type="synonym">Siphonia brasiliensis</name>
    <dbReference type="NCBI Taxonomy" id="3981"/>
    <lineage>
        <taxon>Eukaryota</taxon>
        <taxon>Viridiplantae</taxon>
        <taxon>Streptophyta</taxon>
        <taxon>Embryophyta</taxon>
        <taxon>Tracheophyta</taxon>
        <taxon>Spermatophyta</taxon>
        <taxon>Magnoliopsida</taxon>
        <taxon>eudicotyledons</taxon>
        <taxon>Gunneridae</taxon>
        <taxon>Pentapetalae</taxon>
        <taxon>rosids</taxon>
        <taxon>fabids</taxon>
        <taxon>Malpighiales</taxon>
        <taxon>Euphorbiaceae</taxon>
        <taxon>Crotonoideae</taxon>
        <taxon>Micrandreae</taxon>
        <taxon>Hevea</taxon>
    </lineage>
</organism>
<evidence type="ECO:0000313" key="2">
    <source>
        <dbReference type="EMBL" id="KAJ9187644.1"/>
    </source>
</evidence>
<proteinExistence type="predicted"/>
<gene>
    <name evidence="2" type="ORF">P3X46_003073</name>
</gene>
<feature type="coiled-coil region" evidence="1">
    <location>
        <begin position="47"/>
        <end position="108"/>
    </location>
</feature>
<dbReference type="InterPro" id="IPR009511">
    <property type="entry name" value="MAD1/Cdc20-bound-Mad2-bd"/>
</dbReference>
<dbReference type="Gene3D" id="3.30.900.20">
    <property type="match status" value="1"/>
</dbReference>
<protein>
    <recommendedName>
        <fullName evidence="4">SWIM-type domain-containing protein</fullName>
    </recommendedName>
</protein>
<evidence type="ECO:0000313" key="3">
    <source>
        <dbReference type="Proteomes" id="UP001174677"/>
    </source>
</evidence>
<evidence type="ECO:0000256" key="1">
    <source>
        <dbReference type="SAM" id="Coils"/>
    </source>
</evidence>
<name>A0ABQ9N9Y7_HEVBR</name>
<dbReference type="InterPro" id="IPR053729">
    <property type="entry name" value="MAD2L1BP_domain_sf"/>
</dbReference>
<dbReference type="PANTHER" id="PTHR15681:SF1">
    <property type="entry name" value="MAD2L1-BINDING PROTEIN"/>
    <property type="match status" value="1"/>
</dbReference>
<evidence type="ECO:0008006" key="4">
    <source>
        <dbReference type="Google" id="ProtNLM"/>
    </source>
</evidence>